<reference evidence="3 4" key="1">
    <citation type="submission" date="2019-08" db="EMBL/GenBank/DDBJ databases">
        <title>Complete genome sequence of Rhodanobacter glycinis strain T01E-68 isolated from tomato root.</title>
        <authorList>
            <person name="Weon H.-Y."/>
            <person name="Lee S.A."/>
        </authorList>
    </citation>
    <scope>NUCLEOTIDE SEQUENCE [LARGE SCALE GENOMIC DNA]</scope>
    <source>
        <strain evidence="3 4">T01E-68</strain>
    </source>
</reference>
<dbReference type="InterPro" id="IPR028087">
    <property type="entry name" value="Tad_N"/>
</dbReference>
<keyword evidence="1" id="KW-1133">Transmembrane helix</keyword>
<dbReference type="EMBL" id="CP042807">
    <property type="protein sequence ID" value="QEE25870.1"/>
    <property type="molecule type" value="Genomic_DNA"/>
</dbReference>
<gene>
    <name evidence="3" type="ORF">CS053_16165</name>
</gene>
<evidence type="ECO:0000259" key="2">
    <source>
        <dbReference type="Pfam" id="PF13400"/>
    </source>
</evidence>
<organism evidence="3 4">
    <name type="scientific">Rhodanobacter glycinis</name>
    <dbReference type="NCBI Taxonomy" id="582702"/>
    <lineage>
        <taxon>Bacteria</taxon>
        <taxon>Pseudomonadati</taxon>
        <taxon>Pseudomonadota</taxon>
        <taxon>Gammaproteobacteria</taxon>
        <taxon>Lysobacterales</taxon>
        <taxon>Rhodanobacteraceae</taxon>
        <taxon>Rhodanobacter</taxon>
    </lineage>
</organism>
<sequence>MQAPTPHPGSIQPGATSIRRQHGSMAIAMMLMLLGLISILGIVEVGYLYWAHRDAQKVADLAALSGAQQLPDCAAATTAASNNATTDNSFKGTPTVSCGAWGGAASPDSVTPASSSTAATNTGVKVVAQMPLTPFFGFAKFSGTNATAVAINSTPTASFSVGSSLAKIDPSSPLNNLIGTTLGTSVGLQLLSYKGITNANISLLDLIKASPIDIGTVHDVLNAPITVSDFLTAYLTVLQNSPNAPYINFGTVKAGISAIEGTVVHKVEGDVLLGDTSINLGSILNVNANTDDPNVALNTDVSALDILNAVVLAADSKNAVALPATSIDVPGVATVNLSLSIIEPPQIGIGPVGTTAHTAQIRLLLDVSALPNNTLTGGQSLLDLPLYVEVAPADATIASIQCNVPSTNGGTQDTVVINGTPGLVNAFLGKLTPAAFTNTTTPWATLAAGGTEAPLISVSVGLLSVLGISVPSVVQISASASAALVTNPPAEPLTFNVDPTVPISQQSDMTQTAGASSSSILGSAISSLLGSTTLQTTVTLLNLVPVSLPLNVLTPLLGTLSTALNPVLSSLDSLLVAPLLQTVGLQIGTADVNLRSVNCNAGAQLVY</sequence>
<dbReference type="Pfam" id="PF13400">
    <property type="entry name" value="Tad"/>
    <property type="match status" value="1"/>
</dbReference>
<dbReference type="AlphaFoldDB" id="A0A5B9E5F0"/>
<evidence type="ECO:0000313" key="4">
    <source>
        <dbReference type="Proteomes" id="UP000321807"/>
    </source>
</evidence>
<dbReference type="Proteomes" id="UP000321807">
    <property type="component" value="Chromosome"/>
</dbReference>
<feature type="domain" description="Putative Flp pilus-assembly TadG-like N-terminal" evidence="2">
    <location>
        <begin position="23"/>
        <end position="69"/>
    </location>
</feature>
<dbReference type="KEGG" id="rgl:CS053_16165"/>
<keyword evidence="1" id="KW-0812">Transmembrane</keyword>
<name>A0A5B9E5F0_9GAMM</name>
<feature type="transmembrane region" description="Helical" evidence="1">
    <location>
        <begin position="27"/>
        <end position="50"/>
    </location>
</feature>
<keyword evidence="1" id="KW-0472">Membrane</keyword>
<evidence type="ECO:0000313" key="3">
    <source>
        <dbReference type="EMBL" id="QEE25870.1"/>
    </source>
</evidence>
<evidence type="ECO:0000256" key="1">
    <source>
        <dbReference type="SAM" id="Phobius"/>
    </source>
</evidence>
<protein>
    <recommendedName>
        <fullName evidence="2">Putative Flp pilus-assembly TadG-like N-terminal domain-containing protein</fullName>
    </recommendedName>
</protein>
<proteinExistence type="predicted"/>
<accession>A0A5B9E5F0</accession>